<name>A0ABW3UIZ3_9BACL</name>
<evidence type="ECO:0000313" key="2">
    <source>
        <dbReference type="EMBL" id="MFD1220199.1"/>
    </source>
</evidence>
<proteinExistence type="predicted"/>
<keyword evidence="3" id="KW-1185">Reference proteome</keyword>
<sequence length="56" mass="6203">MDNHLNPELTQEAEETAPASESLNESLNAGQDDAPGIDYTKDFIWGSDQDEYVDES</sequence>
<protein>
    <recommendedName>
        <fullName evidence="4">DUF4025 domain-containing protein</fullName>
    </recommendedName>
</protein>
<reference evidence="3" key="1">
    <citation type="journal article" date="2019" name="Int. J. Syst. Evol. Microbiol.">
        <title>The Global Catalogue of Microorganisms (GCM) 10K type strain sequencing project: providing services to taxonomists for standard genome sequencing and annotation.</title>
        <authorList>
            <consortium name="The Broad Institute Genomics Platform"/>
            <consortium name="The Broad Institute Genome Sequencing Center for Infectious Disease"/>
            <person name="Wu L."/>
            <person name="Ma J."/>
        </authorList>
    </citation>
    <scope>NUCLEOTIDE SEQUENCE [LARGE SCALE GENOMIC DNA]</scope>
    <source>
        <strain evidence="3">CCUG 53270</strain>
    </source>
</reference>
<dbReference type="RefSeq" id="WP_345586943.1">
    <property type="nucleotide sequence ID" value="NZ_BAABJG010000006.1"/>
</dbReference>
<dbReference type="Proteomes" id="UP001597180">
    <property type="component" value="Unassembled WGS sequence"/>
</dbReference>
<accession>A0ABW3UIZ3</accession>
<dbReference type="EMBL" id="JBHTLU010000013">
    <property type="protein sequence ID" value="MFD1220199.1"/>
    <property type="molecule type" value="Genomic_DNA"/>
</dbReference>
<evidence type="ECO:0000256" key="1">
    <source>
        <dbReference type="SAM" id="MobiDB-lite"/>
    </source>
</evidence>
<feature type="region of interest" description="Disordered" evidence="1">
    <location>
        <begin position="1"/>
        <end position="56"/>
    </location>
</feature>
<comment type="caution">
    <text evidence="2">The sequence shown here is derived from an EMBL/GenBank/DDBJ whole genome shotgun (WGS) entry which is preliminary data.</text>
</comment>
<evidence type="ECO:0008006" key="4">
    <source>
        <dbReference type="Google" id="ProtNLM"/>
    </source>
</evidence>
<evidence type="ECO:0000313" key="3">
    <source>
        <dbReference type="Proteomes" id="UP001597180"/>
    </source>
</evidence>
<organism evidence="2 3">
    <name type="scientific">Paenibacillus vulneris</name>
    <dbReference type="NCBI Taxonomy" id="1133364"/>
    <lineage>
        <taxon>Bacteria</taxon>
        <taxon>Bacillati</taxon>
        <taxon>Bacillota</taxon>
        <taxon>Bacilli</taxon>
        <taxon>Bacillales</taxon>
        <taxon>Paenibacillaceae</taxon>
        <taxon>Paenibacillus</taxon>
    </lineage>
</organism>
<feature type="compositionally biased region" description="Polar residues" evidence="1">
    <location>
        <begin position="19"/>
        <end position="29"/>
    </location>
</feature>
<gene>
    <name evidence="2" type="ORF">ACFQ4B_08715</name>
</gene>